<dbReference type="Pfam" id="PF24924">
    <property type="entry name" value="DUF7745"/>
    <property type="match status" value="1"/>
</dbReference>
<reference evidence="2 3" key="1">
    <citation type="journal article" date="2019" name="Genome Biol. Evol.">
        <title>Insights into the evolution of the New World diploid cottons (Gossypium, subgenus Houzingenia) based on genome sequencing.</title>
        <authorList>
            <person name="Grover C.E."/>
            <person name="Arick M.A. 2nd"/>
            <person name="Thrash A."/>
            <person name="Conover J.L."/>
            <person name="Sanders W.S."/>
            <person name="Peterson D.G."/>
            <person name="Frelichowski J.E."/>
            <person name="Scheffler J.A."/>
            <person name="Scheffler B.E."/>
            <person name="Wendel J.F."/>
        </authorList>
    </citation>
    <scope>NUCLEOTIDE SEQUENCE [LARGE SCALE GENOMIC DNA]</scope>
    <source>
        <strain evidence="2">57</strain>
        <tissue evidence="2">Leaf</tissue>
    </source>
</reference>
<sequence>MALLHYPRFQVDKPYSRAAYVPAFRKKLMNITRMSEQWITDKIKQKGKCKCIPWKNLRDSILAHPNGKRKVDVFSLSIYRLVIFPRALGYVDKAVSDLFDQLDKGVTPVAAILAETFKSLNACR</sequence>
<comment type="caution">
    <text evidence="2">The sequence shown here is derived from an EMBL/GenBank/DDBJ whole genome shotgun (WGS) entry which is preliminary data.</text>
</comment>
<proteinExistence type="predicted"/>
<organism evidence="2 3">
    <name type="scientific">Gossypium klotzschianum</name>
    <dbReference type="NCBI Taxonomy" id="34286"/>
    <lineage>
        <taxon>Eukaryota</taxon>
        <taxon>Viridiplantae</taxon>
        <taxon>Streptophyta</taxon>
        <taxon>Embryophyta</taxon>
        <taxon>Tracheophyta</taxon>
        <taxon>Spermatophyta</taxon>
        <taxon>Magnoliopsida</taxon>
        <taxon>eudicotyledons</taxon>
        <taxon>Gunneridae</taxon>
        <taxon>Pentapetalae</taxon>
        <taxon>rosids</taxon>
        <taxon>malvids</taxon>
        <taxon>Malvales</taxon>
        <taxon>Malvaceae</taxon>
        <taxon>Malvoideae</taxon>
        <taxon>Gossypium</taxon>
    </lineage>
</organism>
<dbReference type="PANTHER" id="PTHR48200:SF1">
    <property type="entry name" value="AMINOTRANSFERASE-LIKE PLANT MOBILE DOMAIN-CONTAINING PROTEIN"/>
    <property type="match status" value="1"/>
</dbReference>
<evidence type="ECO:0000259" key="1">
    <source>
        <dbReference type="Pfam" id="PF24924"/>
    </source>
</evidence>
<dbReference type="PANTHER" id="PTHR48200">
    <property type="entry name" value="PROTEIN, PUTATIVE-RELATED"/>
    <property type="match status" value="1"/>
</dbReference>
<protein>
    <recommendedName>
        <fullName evidence="1">DUF7745 domain-containing protein</fullName>
    </recommendedName>
</protein>
<gene>
    <name evidence="2" type="ORF">Goklo_024477</name>
</gene>
<dbReference type="InterPro" id="IPR056647">
    <property type="entry name" value="DUF7745"/>
</dbReference>
<evidence type="ECO:0000313" key="3">
    <source>
        <dbReference type="Proteomes" id="UP000593573"/>
    </source>
</evidence>
<accession>A0A7J8WBB6</accession>
<feature type="domain" description="DUF7745" evidence="1">
    <location>
        <begin position="10"/>
        <end position="123"/>
    </location>
</feature>
<evidence type="ECO:0000313" key="2">
    <source>
        <dbReference type="EMBL" id="MBA0672316.1"/>
    </source>
</evidence>
<dbReference type="AlphaFoldDB" id="A0A7J8WBB6"/>
<keyword evidence="3" id="KW-1185">Reference proteome</keyword>
<dbReference type="EMBL" id="JABFAB010244388">
    <property type="protein sequence ID" value="MBA0672316.1"/>
    <property type="molecule type" value="Genomic_DNA"/>
</dbReference>
<dbReference type="OrthoDB" id="1430424at2759"/>
<dbReference type="Proteomes" id="UP000593573">
    <property type="component" value="Unassembled WGS sequence"/>
</dbReference>
<name>A0A7J8WBB6_9ROSI</name>